<evidence type="ECO:0000313" key="1">
    <source>
        <dbReference type="EMBL" id="WLI72964.1"/>
    </source>
</evidence>
<reference evidence="1 2" key="1">
    <citation type="submission" date="2023-08" db="EMBL/GenBank/DDBJ databases">
        <title>Transcriptome Analysis of Halomonas alkalicola CICC 11012s to Identify the Genes Involved in Alkaline Tolerances.</title>
        <authorList>
            <person name="Zhai L."/>
        </authorList>
    </citation>
    <scope>NUCLEOTIDE SEQUENCE [LARGE SCALE GENOMIC DNA]</scope>
    <source>
        <strain evidence="1 2">CICC 11012s</strain>
    </source>
</reference>
<keyword evidence="2" id="KW-1185">Reference proteome</keyword>
<organism evidence="1 2">
    <name type="scientific">Halomonas alkalicola</name>
    <dbReference type="NCBI Taxonomy" id="1930622"/>
    <lineage>
        <taxon>Bacteria</taxon>
        <taxon>Pseudomonadati</taxon>
        <taxon>Pseudomonadota</taxon>
        <taxon>Gammaproteobacteria</taxon>
        <taxon>Oceanospirillales</taxon>
        <taxon>Halomonadaceae</taxon>
        <taxon>Halomonas</taxon>
    </lineage>
</organism>
<accession>A0ABY9H3G9</accession>
<dbReference type="EMBL" id="CP131913">
    <property type="protein sequence ID" value="WLI72964.1"/>
    <property type="molecule type" value="Genomic_DNA"/>
</dbReference>
<gene>
    <name evidence="1" type="ORF">B6N23_14585</name>
</gene>
<proteinExistence type="predicted"/>
<dbReference type="RefSeq" id="WP_305500179.1">
    <property type="nucleotide sequence ID" value="NZ_CP131913.1"/>
</dbReference>
<sequence>MIHQNIEAIARIVEIPEDYLDLVLVRCPFCGEVHQHGVSRGEKLLGEPIHRGSDCCTLDDAYLYRGRRRKQLEEGKALHAAAGGSYHVPLYISLYLRFRNGEPVGHQVGEVRK</sequence>
<evidence type="ECO:0000313" key="2">
    <source>
        <dbReference type="Proteomes" id="UP001235344"/>
    </source>
</evidence>
<protein>
    <submittedName>
        <fullName evidence="1">Uncharacterized protein</fullName>
    </submittedName>
</protein>
<name>A0ABY9H3G9_9GAMM</name>
<dbReference type="Proteomes" id="UP001235344">
    <property type="component" value="Chromosome"/>
</dbReference>